<dbReference type="InterPro" id="IPR010035">
    <property type="entry name" value="Thi_S"/>
</dbReference>
<dbReference type="PANTHER" id="PTHR34472:SF1">
    <property type="entry name" value="SULFUR CARRIER PROTEIN THIS"/>
    <property type="match status" value="1"/>
</dbReference>
<keyword evidence="2" id="KW-1185">Reference proteome</keyword>
<proteinExistence type="predicted"/>
<dbReference type="Pfam" id="PF02597">
    <property type="entry name" value="ThiS"/>
    <property type="match status" value="1"/>
</dbReference>
<dbReference type="Proteomes" id="UP000198995">
    <property type="component" value="Unassembled WGS sequence"/>
</dbReference>
<dbReference type="SUPFAM" id="SSF54285">
    <property type="entry name" value="MoaD/ThiS"/>
    <property type="match status" value="1"/>
</dbReference>
<dbReference type="RefSeq" id="WP_091792070.1">
    <property type="nucleotide sequence ID" value="NZ_FNAF01000009.1"/>
</dbReference>
<dbReference type="Gene3D" id="3.10.20.30">
    <property type="match status" value="1"/>
</dbReference>
<name>A0A1G6YFX9_PEPNI</name>
<evidence type="ECO:0000313" key="2">
    <source>
        <dbReference type="Proteomes" id="UP000198995"/>
    </source>
</evidence>
<gene>
    <name evidence="1" type="ORF">SAMN04489866_10949</name>
</gene>
<dbReference type="OrthoDB" id="9798559at2"/>
<dbReference type="NCBIfam" id="TIGR01683">
    <property type="entry name" value="thiS"/>
    <property type="match status" value="1"/>
</dbReference>
<dbReference type="STRING" id="2741.SAMN04489866_10949"/>
<dbReference type="InterPro" id="IPR012675">
    <property type="entry name" value="Beta-grasp_dom_sf"/>
</dbReference>
<dbReference type="PANTHER" id="PTHR34472">
    <property type="entry name" value="SULFUR CARRIER PROTEIN THIS"/>
    <property type="match status" value="1"/>
</dbReference>
<protein>
    <submittedName>
        <fullName evidence="1">Sulfur carrier protein</fullName>
    </submittedName>
</protein>
<dbReference type="AlphaFoldDB" id="A0A1G6YFX9"/>
<evidence type="ECO:0000313" key="1">
    <source>
        <dbReference type="EMBL" id="SDD88525.1"/>
    </source>
</evidence>
<reference evidence="1 2" key="1">
    <citation type="submission" date="2016-10" db="EMBL/GenBank/DDBJ databases">
        <authorList>
            <person name="de Groot N.N."/>
        </authorList>
    </citation>
    <scope>NUCLEOTIDE SEQUENCE [LARGE SCALE GENOMIC DNA]</scope>
    <source>
        <strain evidence="1 2">DSM 20475</strain>
    </source>
</reference>
<dbReference type="InterPro" id="IPR003749">
    <property type="entry name" value="ThiS/MoaD-like"/>
</dbReference>
<sequence length="64" mass="6714">MFVNGKEMPLEAPCSVTDLVQSLGYDASRIAILLNGTVLPKEAFATTEVSAADKLEIVQFVGGG</sequence>
<dbReference type="CDD" id="cd00565">
    <property type="entry name" value="Ubl_ThiS"/>
    <property type="match status" value="1"/>
</dbReference>
<accession>A0A1G6YFX9</accession>
<organism evidence="1 2">
    <name type="scientific">Peptococcus niger</name>
    <dbReference type="NCBI Taxonomy" id="2741"/>
    <lineage>
        <taxon>Bacteria</taxon>
        <taxon>Bacillati</taxon>
        <taxon>Bacillota</taxon>
        <taxon>Clostridia</taxon>
        <taxon>Eubacteriales</taxon>
        <taxon>Peptococcaceae</taxon>
        <taxon>Peptococcus</taxon>
    </lineage>
</organism>
<dbReference type="EMBL" id="FNAF01000009">
    <property type="protein sequence ID" value="SDD88525.1"/>
    <property type="molecule type" value="Genomic_DNA"/>
</dbReference>
<dbReference type="InterPro" id="IPR016155">
    <property type="entry name" value="Mopterin_synth/thiamin_S_b"/>
</dbReference>